<feature type="region of interest" description="Disordered" evidence="1">
    <location>
        <begin position="1"/>
        <end position="44"/>
    </location>
</feature>
<feature type="region of interest" description="Disordered" evidence="1">
    <location>
        <begin position="75"/>
        <end position="99"/>
    </location>
</feature>
<dbReference type="AlphaFoldDB" id="A0A9W4FGV5"/>
<proteinExistence type="predicted"/>
<evidence type="ECO:0000313" key="4">
    <source>
        <dbReference type="Proteomes" id="UP000465785"/>
    </source>
</evidence>
<keyword evidence="2" id="KW-0812">Transmembrane</keyword>
<dbReference type="EMBL" id="AP022601">
    <property type="protein sequence ID" value="BBY94737.1"/>
    <property type="molecule type" value="Genomic_DNA"/>
</dbReference>
<keyword evidence="2" id="KW-1133">Transmembrane helix</keyword>
<dbReference type="Proteomes" id="UP000465785">
    <property type="component" value="Chromosome"/>
</dbReference>
<feature type="transmembrane region" description="Helical" evidence="2">
    <location>
        <begin position="52"/>
        <end position="73"/>
    </location>
</feature>
<dbReference type="KEGG" id="mgau:MGALJ_44060"/>
<organism evidence="3 4">
    <name type="scientific">Mycobacterium gallinarum</name>
    <dbReference type="NCBI Taxonomy" id="39689"/>
    <lineage>
        <taxon>Bacteria</taxon>
        <taxon>Bacillati</taxon>
        <taxon>Actinomycetota</taxon>
        <taxon>Actinomycetes</taxon>
        <taxon>Mycobacteriales</taxon>
        <taxon>Mycobacteriaceae</taxon>
        <taxon>Mycobacterium</taxon>
    </lineage>
</organism>
<keyword evidence="2" id="KW-0472">Membrane</keyword>
<sequence>MSFPPPGGPPPPPPPGGPPPPGNPYPPQGYPGPQQPWGVGPVPKKRGNGWKWGLGAIALLVVIGVTAAVTISVTKDDADDGPSPTGETFGLASADDKGPANIITEDPSCAAWGPINDTFVAVQRRGWNKRDPAIPSTDWSPEQRAQYEEVGKAATAAADQTVALAQLTPHRVMREVYEQFIAYARAYSETIATYTPESNYLAGVFMGATATLVYTCAAITYGSAQARGPLIPSPSPPSAVAPLSDPADPRRFMESPDPGCPEWDRLTDKFESETKAWQAIDSAISASDWTPEQRAVMDAVIPVMNSQADALEELALSSSNPVIQDFATLAAQYRRAYAQALPTYVSADAYLQSTSGRLTSLIYQACKAAGA</sequence>
<reference evidence="3 4" key="1">
    <citation type="journal article" date="2019" name="Emerg. Microbes Infect.">
        <title>Comprehensive subspecies identification of 175 nontuberculous mycobacteria species based on 7547 genomic profiles.</title>
        <authorList>
            <person name="Matsumoto Y."/>
            <person name="Kinjo T."/>
            <person name="Motooka D."/>
            <person name="Nabeya D."/>
            <person name="Jung N."/>
            <person name="Uechi K."/>
            <person name="Horii T."/>
            <person name="Iida T."/>
            <person name="Fujita J."/>
            <person name="Nakamura S."/>
        </authorList>
    </citation>
    <scope>NUCLEOTIDE SEQUENCE [LARGE SCALE GENOMIC DNA]</scope>
    <source>
        <strain evidence="3 4">JCM 6399</strain>
    </source>
</reference>
<protein>
    <submittedName>
        <fullName evidence="3">Uncharacterized protein</fullName>
    </submittedName>
</protein>
<name>A0A9W4FGV5_9MYCO</name>
<evidence type="ECO:0000313" key="3">
    <source>
        <dbReference type="EMBL" id="BBY94737.1"/>
    </source>
</evidence>
<evidence type="ECO:0000256" key="1">
    <source>
        <dbReference type="SAM" id="MobiDB-lite"/>
    </source>
</evidence>
<evidence type="ECO:0000256" key="2">
    <source>
        <dbReference type="SAM" id="Phobius"/>
    </source>
</evidence>
<accession>A0A9W4FGV5</accession>
<feature type="compositionally biased region" description="Pro residues" evidence="1">
    <location>
        <begin position="1"/>
        <end position="34"/>
    </location>
</feature>
<gene>
    <name evidence="3" type="ORF">MGALJ_44060</name>
</gene>
<keyword evidence="4" id="KW-1185">Reference proteome</keyword>